<dbReference type="Pfam" id="PF13377">
    <property type="entry name" value="Peripla_BP_3"/>
    <property type="match status" value="1"/>
</dbReference>
<proteinExistence type="predicted"/>
<evidence type="ECO:0000313" key="6">
    <source>
        <dbReference type="Proteomes" id="UP000824262"/>
    </source>
</evidence>
<dbReference type="AlphaFoldDB" id="A0A9D1CRR3"/>
<evidence type="ECO:0000259" key="4">
    <source>
        <dbReference type="PROSITE" id="PS50932"/>
    </source>
</evidence>
<dbReference type="GO" id="GO:0000976">
    <property type="term" value="F:transcription cis-regulatory region binding"/>
    <property type="evidence" value="ECO:0007669"/>
    <property type="project" value="TreeGrafter"/>
</dbReference>
<dbReference type="PRINTS" id="PR00036">
    <property type="entry name" value="HTHLACI"/>
</dbReference>
<dbReference type="Pfam" id="PF00356">
    <property type="entry name" value="LacI"/>
    <property type="match status" value="1"/>
</dbReference>
<dbReference type="SMART" id="SM00354">
    <property type="entry name" value="HTH_LACI"/>
    <property type="match status" value="1"/>
</dbReference>
<protein>
    <submittedName>
        <fullName evidence="5">LacI family DNA-binding transcriptional regulator</fullName>
    </submittedName>
</protein>
<dbReference type="InterPro" id="IPR046335">
    <property type="entry name" value="LacI/GalR-like_sensor"/>
</dbReference>
<dbReference type="SUPFAM" id="SSF53822">
    <property type="entry name" value="Periplasmic binding protein-like I"/>
    <property type="match status" value="1"/>
</dbReference>
<dbReference type="InterPro" id="IPR000843">
    <property type="entry name" value="HTH_LacI"/>
</dbReference>
<dbReference type="PANTHER" id="PTHR30146">
    <property type="entry name" value="LACI-RELATED TRANSCRIPTIONAL REPRESSOR"/>
    <property type="match status" value="1"/>
</dbReference>
<reference evidence="5" key="1">
    <citation type="submission" date="2020-10" db="EMBL/GenBank/DDBJ databases">
        <authorList>
            <person name="Gilroy R."/>
        </authorList>
    </citation>
    <scope>NUCLEOTIDE SEQUENCE</scope>
    <source>
        <strain evidence="5">ChiBcolR7-354</strain>
    </source>
</reference>
<dbReference type="SUPFAM" id="SSF47413">
    <property type="entry name" value="lambda repressor-like DNA-binding domains"/>
    <property type="match status" value="1"/>
</dbReference>
<keyword evidence="2 5" id="KW-0238">DNA-binding</keyword>
<keyword evidence="1" id="KW-0805">Transcription regulation</keyword>
<dbReference type="PROSITE" id="PS50932">
    <property type="entry name" value="HTH_LACI_2"/>
    <property type="match status" value="1"/>
</dbReference>
<keyword evidence="3" id="KW-0804">Transcription</keyword>
<evidence type="ECO:0000256" key="1">
    <source>
        <dbReference type="ARBA" id="ARBA00023015"/>
    </source>
</evidence>
<evidence type="ECO:0000256" key="2">
    <source>
        <dbReference type="ARBA" id="ARBA00023125"/>
    </source>
</evidence>
<dbReference type="CDD" id="cd01392">
    <property type="entry name" value="HTH_LacI"/>
    <property type="match status" value="1"/>
</dbReference>
<dbReference type="InterPro" id="IPR010982">
    <property type="entry name" value="Lambda_DNA-bd_dom_sf"/>
</dbReference>
<gene>
    <name evidence="5" type="ORF">IAB77_00810</name>
</gene>
<sequence>MAATIRDVAKAAGVTIGTVSRALNNYEDVNIHTRERIQRVARELGYTPNQMARSLSSKHMKRIALILSGFLEDTMLNDFETMLMKGIYQFASEHSIDIAMYVINSKTQLEKSYEQLCYEYNIAGAILFGLKTTDPYCEALPVSSRPCVTIDTEVRGEHISNITLDDVAAFDELAQYLIDRGHRRIVLVHGRKDAMVSMERLAGAYQAFERNGLELTHDNIIYTNFHREEALTGVNEYFKAHSLDSVTAFLCMSDMLAIGTIEALKAMGRRVPEDYSVVGYDGLEVTNYTDPKITTVDQNIKQKGYEAAHLLYDMLNGTRNAQKLVLPHTLVERGSVKSLIRE</sequence>
<dbReference type="InterPro" id="IPR028082">
    <property type="entry name" value="Peripla_BP_I"/>
</dbReference>
<accession>A0A9D1CRR3</accession>
<dbReference type="Gene3D" id="3.40.50.2300">
    <property type="match status" value="2"/>
</dbReference>
<reference evidence="5" key="2">
    <citation type="journal article" date="2021" name="PeerJ">
        <title>Extensive microbial diversity within the chicken gut microbiome revealed by metagenomics and culture.</title>
        <authorList>
            <person name="Gilroy R."/>
            <person name="Ravi A."/>
            <person name="Getino M."/>
            <person name="Pursley I."/>
            <person name="Horton D.L."/>
            <person name="Alikhan N.F."/>
            <person name="Baker D."/>
            <person name="Gharbi K."/>
            <person name="Hall N."/>
            <person name="Watson M."/>
            <person name="Adriaenssens E.M."/>
            <person name="Foster-Nyarko E."/>
            <person name="Jarju S."/>
            <person name="Secka A."/>
            <person name="Antonio M."/>
            <person name="Oren A."/>
            <person name="Chaudhuri R.R."/>
            <person name="La Ragione R."/>
            <person name="Hildebrand F."/>
            <person name="Pallen M.J."/>
        </authorList>
    </citation>
    <scope>NUCLEOTIDE SEQUENCE</scope>
    <source>
        <strain evidence="5">ChiBcolR7-354</strain>
    </source>
</reference>
<evidence type="ECO:0000313" key="5">
    <source>
        <dbReference type="EMBL" id="HIQ77781.1"/>
    </source>
</evidence>
<feature type="domain" description="HTH lacI-type" evidence="4">
    <location>
        <begin position="3"/>
        <end position="57"/>
    </location>
</feature>
<dbReference type="CDD" id="cd06267">
    <property type="entry name" value="PBP1_LacI_sugar_binding-like"/>
    <property type="match status" value="1"/>
</dbReference>
<dbReference type="EMBL" id="DVGA01000011">
    <property type="protein sequence ID" value="HIQ77781.1"/>
    <property type="molecule type" value="Genomic_DNA"/>
</dbReference>
<organism evidence="5 6">
    <name type="scientific">Candidatus Scatomorpha intestinavium</name>
    <dbReference type="NCBI Taxonomy" id="2840922"/>
    <lineage>
        <taxon>Bacteria</taxon>
        <taxon>Bacillati</taxon>
        <taxon>Bacillota</taxon>
        <taxon>Clostridia</taxon>
        <taxon>Eubacteriales</taxon>
        <taxon>Candidatus Scatomorpha</taxon>
    </lineage>
</organism>
<dbReference type="Gene3D" id="1.10.260.40">
    <property type="entry name" value="lambda repressor-like DNA-binding domains"/>
    <property type="match status" value="1"/>
</dbReference>
<evidence type="ECO:0000256" key="3">
    <source>
        <dbReference type="ARBA" id="ARBA00023163"/>
    </source>
</evidence>
<dbReference type="GO" id="GO:0003700">
    <property type="term" value="F:DNA-binding transcription factor activity"/>
    <property type="evidence" value="ECO:0007669"/>
    <property type="project" value="TreeGrafter"/>
</dbReference>
<dbReference type="Proteomes" id="UP000824262">
    <property type="component" value="Unassembled WGS sequence"/>
</dbReference>
<name>A0A9D1CRR3_9FIRM</name>
<dbReference type="PANTHER" id="PTHR30146:SF24">
    <property type="entry name" value="XYLOSE OPERON REGULATORY PROTEIN"/>
    <property type="match status" value="1"/>
</dbReference>
<dbReference type="PROSITE" id="PS00356">
    <property type="entry name" value="HTH_LACI_1"/>
    <property type="match status" value="1"/>
</dbReference>
<comment type="caution">
    <text evidence="5">The sequence shown here is derived from an EMBL/GenBank/DDBJ whole genome shotgun (WGS) entry which is preliminary data.</text>
</comment>